<gene>
    <name evidence="5" type="ORF">PNOK_0740500</name>
</gene>
<dbReference type="InterPro" id="IPR017441">
    <property type="entry name" value="Protein_kinase_ATP_BS"/>
</dbReference>
<evidence type="ECO:0000313" key="5">
    <source>
        <dbReference type="EMBL" id="PAV17341.1"/>
    </source>
</evidence>
<organism evidence="5 6">
    <name type="scientific">Pyrrhoderma noxium</name>
    <dbReference type="NCBI Taxonomy" id="2282107"/>
    <lineage>
        <taxon>Eukaryota</taxon>
        <taxon>Fungi</taxon>
        <taxon>Dikarya</taxon>
        <taxon>Basidiomycota</taxon>
        <taxon>Agaricomycotina</taxon>
        <taxon>Agaricomycetes</taxon>
        <taxon>Hymenochaetales</taxon>
        <taxon>Hymenochaetaceae</taxon>
        <taxon>Pyrrhoderma</taxon>
    </lineage>
</organism>
<keyword evidence="6" id="KW-1185">Reference proteome</keyword>
<keyword evidence="5" id="KW-0808">Transferase</keyword>
<evidence type="ECO:0000313" key="6">
    <source>
        <dbReference type="Proteomes" id="UP000217199"/>
    </source>
</evidence>
<dbReference type="PANTHER" id="PTHR11909">
    <property type="entry name" value="CASEIN KINASE-RELATED"/>
    <property type="match status" value="1"/>
</dbReference>
<keyword evidence="2" id="KW-0175">Coiled coil</keyword>
<feature type="region of interest" description="Disordered" evidence="3">
    <location>
        <begin position="351"/>
        <end position="422"/>
    </location>
</feature>
<evidence type="ECO:0000256" key="2">
    <source>
        <dbReference type="SAM" id="Coils"/>
    </source>
</evidence>
<dbReference type="Pfam" id="PF00069">
    <property type="entry name" value="Pkinase"/>
    <property type="match status" value="1"/>
</dbReference>
<dbReference type="Gene3D" id="1.10.510.10">
    <property type="entry name" value="Transferase(Phosphotransferase) domain 1"/>
    <property type="match status" value="1"/>
</dbReference>
<dbReference type="STRING" id="2282107.A0A286UCL3"/>
<dbReference type="SMART" id="SM00220">
    <property type="entry name" value="S_TKc"/>
    <property type="match status" value="1"/>
</dbReference>
<feature type="coiled-coil region" evidence="2">
    <location>
        <begin position="470"/>
        <end position="504"/>
    </location>
</feature>
<evidence type="ECO:0000256" key="1">
    <source>
        <dbReference type="PROSITE-ProRule" id="PRU10141"/>
    </source>
</evidence>
<sequence>MSSGKDRIRVPKRIGNWVIDHNLGSGYSGSIWKATNPFTQQVAAIKIQDVDHECPTNRFEKNFYPSLQGGKGMPTLWAAGVHGNHDYLVIDLLGPSLDSLYRKNGKTMDLRSTICMAMQIISRLEFMHSRGILHRDIQLGNCTLGLDETEQTIYMIDFGFSKRYIDPRTHKHIPNSKAKRDFIGNYWFSSVNVHCRGKVPSRRDDMEALALMLIHVLTKGGLPWTRNGIPKDDKQHDVIIRTKLRAQPEDLCRGLPPVFEEFLRYCRRLKFFEQPDYGHWRDQFAELAREMEFVESDGTVNDNFVWPPRPEKISVSRAIPQPKTEKTQTQLDIHKILTQIANMRMENDKLVDKSTKAVAPDKNEASKQSDTTGRKENKENIPINTTTVDAKTNTKSSQERSSVIEISSDEDGAGSSRLRITDRTTKQNALRALSRQALESKDNTTLAELVRDFLEILKGSRSRVVTRDAFEVLEELSKKLEDSNKAATRKKAKTKTSKEELSTEITPITVQSRLRQRSTTVPKIETVKSLRTRLQALPKESTGAHLAKMMSDFCSALRATTGRTLTKDGMAFLEDVEMRLRQS</sequence>
<keyword evidence="5" id="KW-0418">Kinase</keyword>
<evidence type="ECO:0000259" key="4">
    <source>
        <dbReference type="PROSITE" id="PS50011"/>
    </source>
</evidence>
<dbReference type="InParanoid" id="A0A286UCL3"/>
<comment type="caution">
    <text evidence="5">The sequence shown here is derived from an EMBL/GenBank/DDBJ whole genome shotgun (WGS) entry which is preliminary data.</text>
</comment>
<dbReference type="PROSITE" id="PS50011">
    <property type="entry name" value="PROTEIN_KINASE_DOM"/>
    <property type="match status" value="1"/>
</dbReference>
<feature type="domain" description="Protein kinase" evidence="4">
    <location>
        <begin position="17"/>
        <end position="294"/>
    </location>
</feature>
<feature type="compositionally biased region" description="Polar residues" evidence="3">
    <location>
        <begin position="382"/>
        <end position="405"/>
    </location>
</feature>
<protein>
    <submittedName>
        <fullName evidence="5">CK1 CK1 kinase</fullName>
    </submittedName>
</protein>
<keyword evidence="1" id="KW-0067">ATP-binding</keyword>
<feature type="binding site" evidence="1">
    <location>
        <position position="46"/>
    </location>
    <ligand>
        <name>ATP</name>
        <dbReference type="ChEBI" id="CHEBI:30616"/>
    </ligand>
</feature>
<feature type="compositionally biased region" description="Basic and acidic residues" evidence="3">
    <location>
        <begin position="351"/>
        <end position="379"/>
    </location>
</feature>
<dbReference type="CDD" id="cd14016">
    <property type="entry name" value="STKc_CK1"/>
    <property type="match status" value="1"/>
</dbReference>
<dbReference type="InterPro" id="IPR000719">
    <property type="entry name" value="Prot_kinase_dom"/>
</dbReference>
<dbReference type="InterPro" id="IPR011009">
    <property type="entry name" value="Kinase-like_dom_sf"/>
</dbReference>
<dbReference type="Proteomes" id="UP000217199">
    <property type="component" value="Unassembled WGS sequence"/>
</dbReference>
<accession>A0A286UCL3</accession>
<proteinExistence type="predicted"/>
<reference evidence="5 6" key="1">
    <citation type="journal article" date="2017" name="Mol. Ecol.">
        <title>Comparative and population genomic landscape of Phellinus noxius: A hypervariable fungus causing root rot in trees.</title>
        <authorList>
            <person name="Chung C.L."/>
            <person name="Lee T.J."/>
            <person name="Akiba M."/>
            <person name="Lee H.H."/>
            <person name="Kuo T.H."/>
            <person name="Liu D."/>
            <person name="Ke H.M."/>
            <person name="Yokoi T."/>
            <person name="Roa M.B."/>
            <person name="Lu M.J."/>
            <person name="Chang Y.Y."/>
            <person name="Ann P.J."/>
            <person name="Tsai J.N."/>
            <person name="Chen C.Y."/>
            <person name="Tzean S.S."/>
            <person name="Ota Y."/>
            <person name="Hattori T."/>
            <person name="Sahashi N."/>
            <person name="Liou R.F."/>
            <person name="Kikuchi T."/>
            <person name="Tsai I.J."/>
        </authorList>
    </citation>
    <scope>NUCLEOTIDE SEQUENCE [LARGE SCALE GENOMIC DNA]</scope>
    <source>
        <strain evidence="5 6">FFPRI411160</strain>
    </source>
</reference>
<dbReference type="EMBL" id="NBII01000007">
    <property type="protein sequence ID" value="PAV17341.1"/>
    <property type="molecule type" value="Genomic_DNA"/>
</dbReference>
<dbReference type="GO" id="GO:0005524">
    <property type="term" value="F:ATP binding"/>
    <property type="evidence" value="ECO:0007669"/>
    <property type="project" value="UniProtKB-UniRule"/>
</dbReference>
<name>A0A286UCL3_9AGAM</name>
<keyword evidence="1" id="KW-0547">Nucleotide-binding</keyword>
<dbReference type="OrthoDB" id="5979581at2759"/>
<dbReference type="GO" id="GO:0004672">
    <property type="term" value="F:protein kinase activity"/>
    <property type="evidence" value="ECO:0007669"/>
    <property type="project" value="InterPro"/>
</dbReference>
<dbReference type="PROSITE" id="PS00107">
    <property type="entry name" value="PROTEIN_KINASE_ATP"/>
    <property type="match status" value="1"/>
</dbReference>
<evidence type="ECO:0000256" key="3">
    <source>
        <dbReference type="SAM" id="MobiDB-lite"/>
    </source>
</evidence>
<dbReference type="SUPFAM" id="SSF56112">
    <property type="entry name" value="Protein kinase-like (PK-like)"/>
    <property type="match status" value="1"/>
</dbReference>
<dbReference type="AlphaFoldDB" id="A0A286UCL3"/>
<dbReference type="InterPro" id="IPR050235">
    <property type="entry name" value="CK1_Ser-Thr_kinase"/>
</dbReference>